<dbReference type="AlphaFoldDB" id="A0A7W0C9H0"/>
<comment type="caution">
    <text evidence="1">The sequence shown here is derived from an EMBL/GenBank/DDBJ whole genome shotgun (WGS) entry which is preliminary data.</text>
</comment>
<proteinExistence type="predicted"/>
<accession>A0A7W0C9H0</accession>
<reference evidence="1 2" key="1">
    <citation type="submission" date="2020-07" db="EMBL/GenBank/DDBJ databases">
        <title>Genomic Encyclopedia of Type Strains, Phase IV (KMG-IV): sequencing the most valuable type-strain genomes for metagenomic binning, comparative biology and taxonomic classification.</title>
        <authorList>
            <person name="Goeker M."/>
        </authorList>
    </citation>
    <scope>NUCLEOTIDE SEQUENCE [LARGE SCALE GENOMIC DNA]</scope>
    <source>
        <strain evidence="1 2">DSM 17721</strain>
    </source>
</reference>
<dbReference type="EMBL" id="JACDUS010000004">
    <property type="protein sequence ID" value="MBA2881562.1"/>
    <property type="molecule type" value="Genomic_DNA"/>
</dbReference>
<dbReference type="Proteomes" id="UP000525298">
    <property type="component" value="Unassembled WGS sequence"/>
</dbReference>
<sequence>MEYLIIIILIAVALGFFLFRKNRPADPAVTPAVEATYICDQCGEHECICRKDENEQDKASK</sequence>
<gene>
    <name evidence="1" type="ORF">HNR65_001889</name>
</gene>
<name>A0A7W0C9H0_9BACT</name>
<protein>
    <submittedName>
        <fullName evidence="1">Uncharacterized protein</fullName>
    </submittedName>
</protein>
<evidence type="ECO:0000313" key="1">
    <source>
        <dbReference type="EMBL" id="MBA2881562.1"/>
    </source>
</evidence>
<dbReference type="RefSeq" id="WP_181551210.1">
    <property type="nucleotide sequence ID" value="NZ_JACDUS010000004.1"/>
</dbReference>
<keyword evidence="2" id="KW-1185">Reference proteome</keyword>
<organism evidence="1 2">
    <name type="scientific">Desulfosalsimonas propionicica</name>
    <dbReference type="NCBI Taxonomy" id="332175"/>
    <lineage>
        <taxon>Bacteria</taxon>
        <taxon>Pseudomonadati</taxon>
        <taxon>Thermodesulfobacteriota</taxon>
        <taxon>Desulfobacteria</taxon>
        <taxon>Desulfobacterales</taxon>
        <taxon>Desulfosalsimonadaceae</taxon>
        <taxon>Desulfosalsimonas</taxon>
    </lineage>
</organism>
<evidence type="ECO:0000313" key="2">
    <source>
        <dbReference type="Proteomes" id="UP000525298"/>
    </source>
</evidence>